<feature type="region of interest" description="Disordered" evidence="1">
    <location>
        <begin position="63"/>
        <end position="85"/>
    </location>
</feature>
<keyword evidence="3" id="KW-1185">Reference proteome</keyword>
<organism evidence="2 3">
    <name type="scientific">Nesterenkonia rhizosphaerae</name>
    <dbReference type="NCBI Taxonomy" id="1348272"/>
    <lineage>
        <taxon>Bacteria</taxon>
        <taxon>Bacillati</taxon>
        <taxon>Actinomycetota</taxon>
        <taxon>Actinomycetes</taxon>
        <taxon>Micrococcales</taxon>
        <taxon>Micrococcaceae</taxon>
        <taxon>Nesterenkonia</taxon>
    </lineage>
</organism>
<proteinExistence type="predicted"/>
<evidence type="ECO:0000313" key="3">
    <source>
        <dbReference type="Proteomes" id="UP001500368"/>
    </source>
</evidence>
<evidence type="ECO:0000313" key="2">
    <source>
        <dbReference type="EMBL" id="GAA4923883.1"/>
    </source>
</evidence>
<gene>
    <name evidence="2" type="ORF">GCM10025790_21320</name>
</gene>
<accession>A0ABP9G0E5</accession>
<reference evidence="3" key="1">
    <citation type="journal article" date="2019" name="Int. J. Syst. Evol. Microbiol.">
        <title>The Global Catalogue of Microorganisms (GCM) 10K type strain sequencing project: providing services to taxonomists for standard genome sequencing and annotation.</title>
        <authorList>
            <consortium name="The Broad Institute Genomics Platform"/>
            <consortium name="The Broad Institute Genome Sequencing Center for Infectious Disease"/>
            <person name="Wu L."/>
            <person name="Ma J."/>
        </authorList>
    </citation>
    <scope>NUCLEOTIDE SEQUENCE [LARGE SCALE GENOMIC DNA]</scope>
    <source>
        <strain evidence="3">JCM 19129</strain>
    </source>
</reference>
<dbReference type="Proteomes" id="UP001500368">
    <property type="component" value="Unassembled WGS sequence"/>
</dbReference>
<evidence type="ECO:0000256" key="1">
    <source>
        <dbReference type="SAM" id="MobiDB-lite"/>
    </source>
</evidence>
<comment type="caution">
    <text evidence="2">The sequence shown here is derived from an EMBL/GenBank/DDBJ whole genome shotgun (WGS) entry which is preliminary data.</text>
</comment>
<dbReference type="EMBL" id="BAABLW010000007">
    <property type="protein sequence ID" value="GAA4923883.1"/>
    <property type="molecule type" value="Genomic_DNA"/>
</dbReference>
<protein>
    <submittedName>
        <fullName evidence="2">Uncharacterized protein</fullName>
    </submittedName>
</protein>
<name>A0ABP9G0E5_9MICC</name>
<sequence>MSSLFDPLAAAKQIIADTDITDPDKIAAEVLSRTPKHQIRAVYASLLRGVAKNAIGQLNMRTSTAHREELHATSPAATRRTPAKSSRVASIRSNHLSYFAQRVHAQGTWKMLGDCTRDDVLDLIAQRQAKADANLAKAAEFKDLHERMVAAGVTLAKELDTAEQAKAA</sequence>
<dbReference type="RefSeq" id="WP_345477990.1">
    <property type="nucleotide sequence ID" value="NZ_BAABLW010000007.1"/>
</dbReference>